<evidence type="ECO:0000313" key="1">
    <source>
        <dbReference type="EMBL" id="MBM7408380.1"/>
    </source>
</evidence>
<sequence length="43" mass="4674">MQDYLEVGVLKRQKTMPVSFKSNINDYGLSENTINVSAGPASA</sequence>
<dbReference type="EMBL" id="JAFBBC010000001">
    <property type="protein sequence ID" value="MBM7408380.1"/>
    <property type="molecule type" value="Genomic_DNA"/>
</dbReference>
<proteinExistence type="predicted"/>
<evidence type="ECO:0000313" key="3">
    <source>
        <dbReference type="Proteomes" id="UP000722095"/>
    </source>
</evidence>
<protein>
    <submittedName>
        <fullName evidence="1">Uncharacterized protein</fullName>
    </submittedName>
</protein>
<accession>A0A8T4CIA9</accession>
<reference evidence="2" key="2">
    <citation type="submission" date="2021-03" db="EMBL/GenBank/DDBJ databases">
        <title>Genomic Encyclopedia of Type Strains, Phase IV (KMG-IV): sequencing the most valuable type-strain genomes for metagenomic binning, comparative biology and taxonomic classification.</title>
        <authorList>
            <person name="Goeker M."/>
        </authorList>
    </citation>
    <scope>NUCLEOTIDE SEQUENCE</scope>
    <source>
        <strain evidence="2">DSM 2771</strain>
    </source>
</reference>
<dbReference type="AlphaFoldDB" id="A0A8T4CIA9"/>
<dbReference type="RefSeq" id="WP_275580195.1">
    <property type="nucleotide sequence ID" value="NZ_JAFBBC010000001.1"/>
</dbReference>
<reference evidence="1" key="1">
    <citation type="submission" date="2021-01" db="EMBL/GenBank/DDBJ databases">
        <title>Genomic Encyclopedia of Type Strains, Phase IV (KMG-V): Genome sequencing to study the core and pangenomes of soil and plant-associated prokaryotes.</title>
        <authorList>
            <person name="Whitman W."/>
        </authorList>
    </citation>
    <scope>NUCLEOTIDE SEQUENCE</scope>
    <source>
        <strain evidence="1">RC</strain>
    </source>
</reference>
<comment type="caution">
    <text evidence="1">The sequence shown here is derived from an EMBL/GenBank/DDBJ whole genome shotgun (WGS) entry which is preliminary data.</text>
</comment>
<name>A0A8T4CIA9_METMI</name>
<gene>
    <name evidence="1" type="ORF">HNP85_000052</name>
    <name evidence="2" type="ORF">J2745_001557</name>
</gene>
<dbReference type="Proteomes" id="UP000742560">
    <property type="component" value="Unassembled WGS sequence"/>
</dbReference>
<dbReference type="Proteomes" id="UP000722095">
    <property type="component" value="Unassembled WGS sequence"/>
</dbReference>
<organism evidence="1 3">
    <name type="scientific">Methanococcus maripaludis</name>
    <name type="common">Methanococcus deltae</name>
    <dbReference type="NCBI Taxonomy" id="39152"/>
    <lineage>
        <taxon>Archaea</taxon>
        <taxon>Methanobacteriati</taxon>
        <taxon>Methanobacteriota</taxon>
        <taxon>Methanomada group</taxon>
        <taxon>Methanococci</taxon>
        <taxon>Methanococcales</taxon>
        <taxon>Methanococcaceae</taxon>
        <taxon>Methanococcus</taxon>
    </lineage>
</organism>
<dbReference type="EMBL" id="JAGINF010000006">
    <property type="protein sequence ID" value="MBP2220050.1"/>
    <property type="molecule type" value="Genomic_DNA"/>
</dbReference>
<evidence type="ECO:0000313" key="2">
    <source>
        <dbReference type="EMBL" id="MBP2220050.1"/>
    </source>
</evidence>